<evidence type="ECO:0000256" key="10">
    <source>
        <dbReference type="RuleBase" id="RU361208"/>
    </source>
</evidence>
<comment type="similarity">
    <text evidence="3 10">Belongs to the glycosyl hydrolase 75 family.</text>
</comment>
<evidence type="ECO:0000313" key="11">
    <source>
        <dbReference type="EMBL" id="CAG8899236.1"/>
    </source>
</evidence>
<dbReference type="AlphaFoldDB" id="A0A9W4KCW9"/>
<evidence type="ECO:0000256" key="3">
    <source>
        <dbReference type="ARBA" id="ARBA00007799"/>
    </source>
</evidence>
<keyword evidence="5 10" id="KW-0732">Signal</keyword>
<dbReference type="Pfam" id="PF07335">
    <property type="entry name" value="Glyco_hydro_75"/>
    <property type="match status" value="1"/>
</dbReference>
<evidence type="ECO:0000313" key="12">
    <source>
        <dbReference type="Proteomes" id="UP001154252"/>
    </source>
</evidence>
<keyword evidence="12" id="KW-1185">Reference proteome</keyword>
<reference evidence="11" key="1">
    <citation type="submission" date="2021-07" db="EMBL/GenBank/DDBJ databases">
        <authorList>
            <person name="Branca A.L. A."/>
        </authorList>
    </citation>
    <scope>NUCLEOTIDE SEQUENCE</scope>
</reference>
<keyword evidence="6 10" id="KW-0378">Hydrolase</keyword>
<dbReference type="GO" id="GO:0005576">
    <property type="term" value="C:extracellular region"/>
    <property type="evidence" value="ECO:0007669"/>
    <property type="project" value="UniProtKB-SubCell"/>
</dbReference>
<dbReference type="EMBL" id="CAJVRC010000864">
    <property type="protein sequence ID" value="CAG8899236.1"/>
    <property type="molecule type" value="Genomic_DNA"/>
</dbReference>
<dbReference type="OrthoDB" id="4756206at2759"/>
<keyword evidence="4" id="KW-0964">Secreted</keyword>
<dbReference type="PANTHER" id="PTHR42061">
    <property type="entry name" value="ENDO-CHITOSANASE"/>
    <property type="match status" value="1"/>
</dbReference>
<dbReference type="PANTHER" id="PTHR42061:SF4">
    <property type="entry name" value="ENDO-CHITOSANASE"/>
    <property type="match status" value="1"/>
</dbReference>
<evidence type="ECO:0000256" key="1">
    <source>
        <dbReference type="ARBA" id="ARBA00000405"/>
    </source>
</evidence>
<accession>A0A9W4KCW9</accession>
<comment type="function">
    <text evidence="10">Chitosanase catalyzing the endo-type cleavage of chitosan, the deacylated form of chitin. Chitosanase may be crucial in the degradation of the deacetylated portion of chitin in the fungal cell wall.</text>
</comment>
<dbReference type="InterPro" id="IPR009939">
    <property type="entry name" value="Chitosanase_fungal"/>
</dbReference>
<evidence type="ECO:0000256" key="4">
    <source>
        <dbReference type="ARBA" id="ARBA00022525"/>
    </source>
</evidence>
<dbReference type="GO" id="GO:0016977">
    <property type="term" value="F:chitosanase activity"/>
    <property type="evidence" value="ECO:0007669"/>
    <property type="project" value="UniProtKB-EC"/>
</dbReference>
<organism evidence="11 12">
    <name type="scientific">Penicillium egyptiacum</name>
    <dbReference type="NCBI Taxonomy" id="1303716"/>
    <lineage>
        <taxon>Eukaryota</taxon>
        <taxon>Fungi</taxon>
        <taxon>Dikarya</taxon>
        <taxon>Ascomycota</taxon>
        <taxon>Pezizomycotina</taxon>
        <taxon>Eurotiomycetes</taxon>
        <taxon>Eurotiomycetidae</taxon>
        <taxon>Eurotiales</taxon>
        <taxon>Aspergillaceae</taxon>
        <taxon>Penicillium</taxon>
    </lineage>
</organism>
<feature type="chain" id="PRO_5041012587" description="Endo-chitosanase" evidence="10">
    <location>
        <begin position="22"/>
        <end position="323"/>
    </location>
</feature>
<keyword evidence="8 10" id="KW-0326">Glycosidase</keyword>
<keyword evidence="9 10" id="KW-0624">Polysaccharide degradation</keyword>
<comment type="catalytic activity">
    <reaction evidence="1 10">
        <text>Endohydrolysis of beta-(1-&gt;4)-linkages between D-glucosamine residues in a partly acetylated chitosan.</text>
        <dbReference type="EC" id="3.2.1.132"/>
    </reaction>
</comment>
<gene>
    <name evidence="11" type="ORF">PEGY_LOCUS5571</name>
</gene>
<feature type="signal peptide" evidence="10">
    <location>
        <begin position="1"/>
        <end position="21"/>
    </location>
</feature>
<proteinExistence type="inferred from homology"/>
<protein>
    <recommendedName>
        <fullName evidence="10">Endo-chitosanase</fullName>
        <ecNumber evidence="10">3.2.1.132</ecNumber>
    </recommendedName>
</protein>
<evidence type="ECO:0000256" key="7">
    <source>
        <dbReference type="ARBA" id="ARBA00023277"/>
    </source>
</evidence>
<comment type="subcellular location">
    <subcellularLocation>
        <location evidence="2 10">Secreted</location>
    </subcellularLocation>
</comment>
<dbReference type="GO" id="GO:0000272">
    <property type="term" value="P:polysaccharide catabolic process"/>
    <property type="evidence" value="ECO:0007669"/>
    <property type="project" value="UniProtKB-KW"/>
</dbReference>
<comment type="caution">
    <text evidence="11">The sequence shown here is derived from an EMBL/GenBank/DDBJ whole genome shotgun (WGS) entry which is preliminary data.</text>
</comment>
<keyword evidence="7" id="KW-0119">Carbohydrate metabolism</keyword>
<name>A0A9W4KCW9_9EURO</name>
<sequence>MMTYSRSIPFALFALFGTGLAQTVDGSKFDKPNGGPPGSYFAAGSSIPVAALQSAAAKASTAVPDATYPINGDKGAKKVTIHSDWTKFDEGAAYVWVADMDVDCDGIDHKCKGNPDGQPTTNFGALAAYEVPFFVIPDRFGTKYAKQLPGNNVGAVICNGKMFYGIYGDSDGDTPQVIGEASWLMARTCFPNDDLNGNSGHGDVDVTYILFTGDDSVLPSSALNKNYVTNFSTLRSMGDKLMTSLAKNLKLVDGGNGGSSPTTTTAGSNPTSGSCEWEGHCAGRSFFPYFSSRLLINFAGASCKDENDCSGHLVCKSGKCTSE</sequence>
<dbReference type="Proteomes" id="UP001154252">
    <property type="component" value="Unassembled WGS sequence"/>
</dbReference>
<evidence type="ECO:0000256" key="9">
    <source>
        <dbReference type="ARBA" id="ARBA00023326"/>
    </source>
</evidence>
<dbReference type="EC" id="3.2.1.132" evidence="10"/>
<evidence type="ECO:0000256" key="5">
    <source>
        <dbReference type="ARBA" id="ARBA00022729"/>
    </source>
</evidence>
<evidence type="ECO:0000256" key="8">
    <source>
        <dbReference type="ARBA" id="ARBA00023295"/>
    </source>
</evidence>
<evidence type="ECO:0000256" key="2">
    <source>
        <dbReference type="ARBA" id="ARBA00004613"/>
    </source>
</evidence>
<evidence type="ECO:0000256" key="6">
    <source>
        <dbReference type="ARBA" id="ARBA00022801"/>
    </source>
</evidence>